<dbReference type="AlphaFoldDB" id="A0A8H6KGN0"/>
<dbReference type="EMBL" id="WIGO01000090">
    <property type="protein sequence ID" value="KAF6830730.1"/>
    <property type="molecule type" value="Genomic_DNA"/>
</dbReference>
<sequence length="71" mass="8378">MANIPKTRGSPAAEQEQTRRERAEPWEGYRWKCRAHTGTSEAAYFRQDRAIAAVSYVKRLRGMERILRRRV</sequence>
<proteinExistence type="predicted"/>
<reference evidence="2" key="1">
    <citation type="journal article" date="2020" name="Phytopathology">
        <title>Genome Sequence Resources of Colletotrichum truncatum, C. plurivorum, C. musicola, and C. sojae: Four Species Pathogenic to Soybean (Glycine max).</title>
        <authorList>
            <person name="Rogerio F."/>
            <person name="Boufleur T.R."/>
            <person name="Ciampi-Guillardi M."/>
            <person name="Sukno S.A."/>
            <person name="Thon M.R."/>
            <person name="Massola Junior N.S."/>
            <person name="Baroncelli R."/>
        </authorList>
    </citation>
    <scope>NUCLEOTIDE SEQUENCE</scope>
    <source>
        <strain evidence="2">LFN00145</strain>
    </source>
</reference>
<evidence type="ECO:0000313" key="2">
    <source>
        <dbReference type="EMBL" id="KAF6830730.1"/>
    </source>
</evidence>
<evidence type="ECO:0000313" key="3">
    <source>
        <dbReference type="Proteomes" id="UP000654918"/>
    </source>
</evidence>
<evidence type="ECO:0000256" key="1">
    <source>
        <dbReference type="SAM" id="MobiDB-lite"/>
    </source>
</evidence>
<gene>
    <name evidence="2" type="ORF">CPLU01_07187</name>
</gene>
<name>A0A8H6KGN0_9PEZI</name>
<keyword evidence="3" id="KW-1185">Reference proteome</keyword>
<dbReference type="Proteomes" id="UP000654918">
    <property type="component" value="Unassembled WGS sequence"/>
</dbReference>
<accession>A0A8H6KGN0</accession>
<protein>
    <submittedName>
        <fullName evidence="2">Uncharacterized protein</fullName>
    </submittedName>
</protein>
<feature type="region of interest" description="Disordered" evidence="1">
    <location>
        <begin position="1"/>
        <end position="24"/>
    </location>
</feature>
<comment type="caution">
    <text evidence="2">The sequence shown here is derived from an EMBL/GenBank/DDBJ whole genome shotgun (WGS) entry which is preliminary data.</text>
</comment>
<organism evidence="2 3">
    <name type="scientific">Colletotrichum plurivorum</name>
    <dbReference type="NCBI Taxonomy" id="2175906"/>
    <lineage>
        <taxon>Eukaryota</taxon>
        <taxon>Fungi</taxon>
        <taxon>Dikarya</taxon>
        <taxon>Ascomycota</taxon>
        <taxon>Pezizomycotina</taxon>
        <taxon>Sordariomycetes</taxon>
        <taxon>Hypocreomycetidae</taxon>
        <taxon>Glomerellales</taxon>
        <taxon>Glomerellaceae</taxon>
        <taxon>Colletotrichum</taxon>
        <taxon>Colletotrichum orchidearum species complex</taxon>
    </lineage>
</organism>